<evidence type="ECO:0000256" key="1">
    <source>
        <dbReference type="SAM" id="MobiDB-lite"/>
    </source>
</evidence>
<organism evidence="4 5">
    <name type="scientific">Candidatus Allofournierella merdipullorum</name>
    <dbReference type="NCBI Taxonomy" id="2838595"/>
    <lineage>
        <taxon>Bacteria</taxon>
        <taxon>Bacillati</taxon>
        <taxon>Bacillota</taxon>
        <taxon>Clostridia</taxon>
        <taxon>Eubacteriales</taxon>
        <taxon>Oscillospiraceae</taxon>
        <taxon>Allofournierella</taxon>
    </lineage>
</organism>
<accession>A0A9D2J0N2</accession>
<sequence length="325" mass="36971">NHAYEYVVREDILMAMEELDLPQSRAAALLASPSPLADVYKEFAERETSYMDVVRDSIEQRAEAALDAQRELPLYRHDAAHAREQGDLDLYRASRRANIACKEAIETAIADNYRDNRLDRDAVPQVIEQFGYTRTLYVLANTVQQKDWDGRFSSANKTWAKTVDIPPNPDGFGGERNLDFVVDSHSGLVDLFLTQARQDYLRLQPLTPEEIQAEAARLLQELRVPDTPNSPHGTHYMARVSPDFLARAGTQAHDQLMKLLPFRSLAITGLVDRPGTYVTILASEDRSKELRQRRPSVRRQLKQEPHPAEKGEKKAPARKKTEPER</sequence>
<feature type="non-terminal residue" evidence="4">
    <location>
        <position position="1"/>
    </location>
</feature>
<reference evidence="4" key="2">
    <citation type="submission" date="2021-04" db="EMBL/GenBank/DDBJ databases">
        <authorList>
            <person name="Gilroy R."/>
        </authorList>
    </citation>
    <scope>NUCLEOTIDE SEQUENCE</scope>
    <source>
        <strain evidence="4">ChiGjej4B4-18154</strain>
    </source>
</reference>
<reference evidence="4" key="1">
    <citation type="journal article" date="2021" name="PeerJ">
        <title>Extensive microbial diversity within the chicken gut microbiome revealed by metagenomics and culture.</title>
        <authorList>
            <person name="Gilroy R."/>
            <person name="Ravi A."/>
            <person name="Getino M."/>
            <person name="Pursley I."/>
            <person name="Horton D.L."/>
            <person name="Alikhan N.F."/>
            <person name="Baker D."/>
            <person name="Gharbi K."/>
            <person name="Hall N."/>
            <person name="Watson M."/>
            <person name="Adriaenssens E.M."/>
            <person name="Foster-Nyarko E."/>
            <person name="Jarju S."/>
            <person name="Secka A."/>
            <person name="Antonio M."/>
            <person name="Oren A."/>
            <person name="Chaudhuri R.R."/>
            <person name="La Ragione R."/>
            <person name="Hildebrand F."/>
            <person name="Pallen M.J."/>
        </authorList>
    </citation>
    <scope>NUCLEOTIDE SEQUENCE</scope>
    <source>
        <strain evidence="4">ChiGjej4B4-18154</strain>
    </source>
</reference>
<dbReference type="EMBL" id="DXBV01000095">
    <property type="protein sequence ID" value="HIZ31419.1"/>
    <property type="molecule type" value="Genomic_DNA"/>
</dbReference>
<protein>
    <submittedName>
        <fullName evidence="4">DUF3849 domain-containing protein</fullName>
    </submittedName>
</protein>
<feature type="domain" description="DUF3849" evidence="3">
    <location>
        <begin position="74"/>
        <end position="200"/>
    </location>
</feature>
<proteinExistence type="predicted"/>
<evidence type="ECO:0000259" key="2">
    <source>
        <dbReference type="Pfam" id="PF12959"/>
    </source>
</evidence>
<dbReference type="Pfam" id="PF12959">
    <property type="entry name" value="DUF3848"/>
    <property type="match status" value="1"/>
</dbReference>
<evidence type="ECO:0000313" key="5">
    <source>
        <dbReference type="Proteomes" id="UP000824035"/>
    </source>
</evidence>
<comment type="caution">
    <text evidence="4">The sequence shown here is derived from an EMBL/GenBank/DDBJ whole genome shotgun (WGS) entry which is preliminary data.</text>
</comment>
<dbReference type="AlphaFoldDB" id="A0A9D2J0N2"/>
<name>A0A9D2J0N2_9FIRM</name>
<dbReference type="InterPro" id="IPR024383">
    <property type="entry name" value="DUF3849"/>
</dbReference>
<feature type="compositionally biased region" description="Basic and acidic residues" evidence="1">
    <location>
        <begin position="301"/>
        <end position="325"/>
    </location>
</feature>
<dbReference type="InterPro" id="IPR024380">
    <property type="entry name" value="DUF3848"/>
</dbReference>
<dbReference type="Pfam" id="PF12960">
    <property type="entry name" value="DUF3849"/>
    <property type="match status" value="1"/>
</dbReference>
<feature type="region of interest" description="Disordered" evidence="1">
    <location>
        <begin position="285"/>
        <end position="325"/>
    </location>
</feature>
<evidence type="ECO:0000259" key="3">
    <source>
        <dbReference type="Pfam" id="PF12960"/>
    </source>
</evidence>
<gene>
    <name evidence="4" type="ORF">H9813_09375</name>
</gene>
<feature type="domain" description="DUF3848" evidence="2">
    <location>
        <begin position="1"/>
        <end position="66"/>
    </location>
</feature>
<evidence type="ECO:0000313" key="4">
    <source>
        <dbReference type="EMBL" id="HIZ31419.1"/>
    </source>
</evidence>
<dbReference type="Proteomes" id="UP000824035">
    <property type="component" value="Unassembled WGS sequence"/>
</dbReference>